<feature type="non-terminal residue" evidence="2">
    <location>
        <position position="223"/>
    </location>
</feature>
<dbReference type="NCBIfam" id="NF033516">
    <property type="entry name" value="transpos_IS3"/>
    <property type="match status" value="1"/>
</dbReference>
<comment type="similarity">
    <text evidence="1">Belongs to the transposase 8 family.</text>
</comment>
<dbReference type="Gene3D" id="1.10.10.60">
    <property type="entry name" value="Homeodomain-like"/>
    <property type="match status" value="1"/>
</dbReference>
<reference evidence="2" key="2">
    <citation type="submission" date="2021-03" db="EMBL/GenBank/DDBJ databases">
        <authorList>
            <consortium name="NCBI Pathogen Detection Project"/>
        </authorList>
    </citation>
    <scope>NUCLEOTIDE SEQUENCE</scope>
    <source>
        <strain evidence="2">ST-87-5</strain>
    </source>
</reference>
<dbReference type="SUPFAM" id="SSF46689">
    <property type="entry name" value="Homeodomain-like"/>
    <property type="match status" value="1"/>
</dbReference>
<dbReference type="GO" id="GO:0006313">
    <property type="term" value="P:DNA transposition"/>
    <property type="evidence" value="ECO:0007669"/>
    <property type="project" value="InterPro"/>
</dbReference>
<reference evidence="2" key="1">
    <citation type="journal article" date="2018" name="Genome Biol.">
        <title>SKESA: strategic k-mer extension for scrupulous assemblies.</title>
        <authorList>
            <person name="Souvorov A."/>
            <person name="Agarwala R."/>
            <person name="Lipman D.J."/>
        </authorList>
    </citation>
    <scope>NUCLEOTIDE SEQUENCE</scope>
    <source>
        <strain evidence="2">ST-87-5</strain>
    </source>
</reference>
<dbReference type="PANTHER" id="PTHR46889:SF4">
    <property type="entry name" value="TRANSPOSASE INSO FOR INSERTION SEQUENCE ELEMENT IS911B-RELATED"/>
    <property type="match status" value="1"/>
</dbReference>
<dbReference type="Proteomes" id="UP000871786">
    <property type="component" value="Unassembled WGS sequence"/>
</dbReference>
<organism evidence="2">
    <name type="scientific">Escherichia coli</name>
    <dbReference type="NCBI Taxonomy" id="562"/>
    <lineage>
        <taxon>Bacteria</taxon>
        <taxon>Pseudomonadati</taxon>
        <taxon>Pseudomonadota</taxon>
        <taxon>Gammaproteobacteria</taxon>
        <taxon>Enterobacterales</taxon>
        <taxon>Enterobacteriaceae</taxon>
        <taxon>Escherichia</taxon>
    </lineage>
</organism>
<proteinExistence type="inferred from homology"/>
<dbReference type="GO" id="GO:0003677">
    <property type="term" value="F:DNA binding"/>
    <property type="evidence" value="ECO:0007669"/>
    <property type="project" value="InterPro"/>
</dbReference>
<dbReference type="PANTHER" id="PTHR46889">
    <property type="entry name" value="TRANSPOSASE INSF FOR INSERTION SEQUENCE IS3B-RELATED"/>
    <property type="match status" value="1"/>
</dbReference>
<evidence type="ECO:0000313" key="2">
    <source>
        <dbReference type="EMBL" id="HBA4249227.1"/>
    </source>
</evidence>
<dbReference type="InterPro" id="IPR048020">
    <property type="entry name" value="Transpos_IS3"/>
</dbReference>
<dbReference type="GO" id="GO:0004803">
    <property type="term" value="F:transposase activity"/>
    <property type="evidence" value="ECO:0007669"/>
    <property type="project" value="InterPro"/>
</dbReference>
<dbReference type="InterPro" id="IPR009057">
    <property type="entry name" value="Homeodomain-like_sf"/>
</dbReference>
<protein>
    <submittedName>
        <fullName evidence="2">IS3 family transposase</fullName>
    </submittedName>
</protein>
<accession>A0A8H9VRV4</accession>
<evidence type="ECO:0000256" key="1">
    <source>
        <dbReference type="ARBA" id="ARBA00009964"/>
    </source>
</evidence>
<sequence>MSGKRYPEEFKTEAVKQVVDRGYSVASVATRLDITTHSLYAWIKKYGPDSSTNKEQSDAQAEIRRLQKELKRVTDERDILKKAALDVRLPEQFSIIGKLRAHYPVVTLCHVFGVHRSSYRYWKNRPEKPDGRRAVLRSQVLELHGISHGSAGARSIATMATRRGYQMGRWLAGRLMKELGLVSCQQLTHRYKRGGHEHVAIPNYLERQFAVTEPNQVWCGDVT</sequence>
<gene>
    <name evidence="2" type="ORF">J5U05_004465</name>
</gene>
<comment type="caution">
    <text evidence="2">The sequence shown here is derived from an EMBL/GenBank/DDBJ whole genome shotgun (WGS) entry which is preliminary data.</text>
</comment>
<name>A0A8H9VRV4_ECOLX</name>
<dbReference type="InterPro" id="IPR002514">
    <property type="entry name" value="Transposase_8"/>
</dbReference>
<dbReference type="Pfam" id="PF01527">
    <property type="entry name" value="HTH_Tnp_1"/>
    <property type="match status" value="1"/>
</dbReference>
<dbReference type="InterPro" id="IPR050900">
    <property type="entry name" value="Transposase_IS3/IS150/IS904"/>
</dbReference>
<dbReference type="AlphaFoldDB" id="A0A8H9VRV4"/>
<dbReference type="EMBL" id="DADRWU010000073">
    <property type="protein sequence ID" value="HBA4249227.1"/>
    <property type="molecule type" value="Genomic_DNA"/>
</dbReference>